<dbReference type="GO" id="GO:0000156">
    <property type="term" value="F:phosphorelay response regulator activity"/>
    <property type="evidence" value="ECO:0007669"/>
    <property type="project" value="InterPro"/>
</dbReference>
<feature type="modified residue" description="4-aspartylphosphate" evidence="1">
    <location>
        <position position="55"/>
    </location>
</feature>
<dbReference type="Gene3D" id="2.40.50.1020">
    <property type="entry name" value="LytTr DNA-binding domain"/>
    <property type="match status" value="1"/>
</dbReference>
<dbReference type="PROSITE" id="PS50110">
    <property type="entry name" value="RESPONSE_REGULATORY"/>
    <property type="match status" value="1"/>
</dbReference>
<dbReference type="AlphaFoldDB" id="A0A7W5H3D7"/>
<feature type="domain" description="Response regulatory" evidence="2">
    <location>
        <begin position="2"/>
        <end position="115"/>
    </location>
</feature>
<organism evidence="3 4">
    <name type="scientific">Microbacter margulisiae</name>
    <dbReference type="NCBI Taxonomy" id="1350067"/>
    <lineage>
        <taxon>Bacteria</taxon>
        <taxon>Pseudomonadati</taxon>
        <taxon>Bacteroidota</taxon>
        <taxon>Bacteroidia</taxon>
        <taxon>Bacteroidales</taxon>
        <taxon>Porphyromonadaceae</taxon>
        <taxon>Microbacter</taxon>
    </lineage>
</organism>
<dbReference type="InterPro" id="IPR046947">
    <property type="entry name" value="LytR-like"/>
</dbReference>
<dbReference type="Pfam" id="PF00072">
    <property type="entry name" value="Response_reg"/>
    <property type="match status" value="1"/>
</dbReference>
<dbReference type="GO" id="GO:0003677">
    <property type="term" value="F:DNA binding"/>
    <property type="evidence" value="ECO:0007669"/>
    <property type="project" value="UniProtKB-KW"/>
</dbReference>
<protein>
    <submittedName>
        <fullName evidence="3">DNA-binding LytR/AlgR family response regulator</fullName>
    </submittedName>
</protein>
<dbReference type="RefSeq" id="WP_183414265.1">
    <property type="nucleotide sequence ID" value="NZ_JACHYB010000002.1"/>
</dbReference>
<dbReference type="Proteomes" id="UP000544222">
    <property type="component" value="Unassembled WGS sequence"/>
</dbReference>
<dbReference type="InterPro" id="IPR001789">
    <property type="entry name" value="Sig_transdc_resp-reg_receiver"/>
</dbReference>
<name>A0A7W5H3D7_9PORP</name>
<dbReference type="SMART" id="SM00850">
    <property type="entry name" value="LytTR"/>
    <property type="match status" value="1"/>
</dbReference>
<evidence type="ECO:0000313" key="3">
    <source>
        <dbReference type="EMBL" id="MBB3188509.1"/>
    </source>
</evidence>
<comment type="caution">
    <text evidence="3">The sequence shown here is derived from an EMBL/GenBank/DDBJ whole genome shotgun (WGS) entry which is preliminary data.</text>
</comment>
<dbReference type="Pfam" id="PF04397">
    <property type="entry name" value="LytTR"/>
    <property type="match status" value="1"/>
</dbReference>
<dbReference type="InterPro" id="IPR007492">
    <property type="entry name" value="LytTR_DNA-bd_dom"/>
</dbReference>
<gene>
    <name evidence="3" type="ORF">FHX64_002707</name>
</gene>
<dbReference type="EMBL" id="JACHYB010000002">
    <property type="protein sequence ID" value="MBB3188509.1"/>
    <property type="molecule type" value="Genomic_DNA"/>
</dbReference>
<dbReference type="InterPro" id="IPR011006">
    <property type="entry name" value="CheY-like_superfamily"/>
</dbReference>
<accession>A0A7W5H3D7</accession>
<evidence type="ECO:0000259" key="2">
    <source>
        <dbReference type="PROSITE" id="PS50110"/>
    </source>
</evidence>
<proteinExistence type="predicted"/>
<keyword evidence="3" id="KW-0238">DNA-binding</keyword>
<dbReference type="PANTHER" id="PTHR37299">
    <property type="entry name" value="TRANSCRIPTIONAL REGULATOR-RELATED"/>
    <property type="match status" value="1"/>
</dbReference>
<keyword evidence="1" id="KW-0597">Phosphoprotein</keyword>
<evidence type="ECO:0000256" key="1">
    <source>
        <dbReference type="PROSITE-ProRule" id="PRU00169"/>
    </source>
</evidence>
<reference evidence="3 4" key="1">
    <citation type="submission" date="2020-08" db="EMBL/GenBank/DDBJ databases">
        <title>Genomic Encyclopedia of Type Strains, Phase IV (KMG-IV): sequencing the most valuable type-strain genomes for metagenomic binning, comparative biology and taxonomic classification.</title>
        <authorList>
            <person name="Goeker M."/>
        </authorList>
    </citation>
    <scope>NUCLEOTIDE SEQUENCE [LARGE SCALE GENOMIC DNA]</scope>
    <source>
        <strain evidence="3 4">DSM 27471</strain>
    </source>
</reference>
<sequence length="253" mass="29298">MKIVILEDEAKTAADLKETLIQLDKSAEIVKIFDSVEASIDYFRENEMPDILFSDIQLADGLSFELFDAINITCPVIFCTAFDEYAIEAFRTKGIDYILKPFDEQSIRKSLEKVKQLEQHFTSQNHLLKTLGEALLQQKNYKTAFLISFQGKMIPVATSDIACFYIADEMVYLHTFSNKKYVTDYSLDEIEHMIDPKQYYRANRQFIIHFNAIVEVEPFFARKLAVKTNLHLPSSIVISKAKATDFLDWMENR</sequence>
<evidence type="ECO:0000313" key="4">
    <source>
        <dbReference type="Proteomes" id="UP000544222"/>
    </source>
</evidence>
<dbReference type="SMART" id="SM00448">
    <property type="entry name" value="REC"/>
    <property type="match status" value="1"/>
</dbReference>
<dbReference type="Gene3D" id="3.40.50.2300">
    <property type="match status" value="1"/>
</dbReference>
<dbReference type="PANTHER" id="PTHR37299:SF1">
    <property type="entry name" value="STAGE 0 SPORULATION PROTEIN A HOMOLOG"/>
    <property type="match status" value="1"/>
</dbReference>
<dbReference type="SUPFAM" id="SSF52172">
    <property type="entry name" value="CheY-like"/>
    <property type="match status" value="1"/>
</dbReference>
<keyword evidence="4" id="KW-1185">Reference proteome</keyword>